<keyword evidence="3" id="KW-1185">Reference proteome</keyword>
<dbReference type="PANTHER" id="PTHR34512">
    <property type="entry name" value="CELL SURFACE PROTEIN"/>
    <property type="match status" value="1"/>
</dbReference>
<dbReference type="PANTHER" id="PTHR34512:SF30">
    <property type="entry name" value="OUTER MEMBRANE PROTEIN ASSEMBLY FACTOR BAMB"/>
    <property type="match status" value="1"/>
</dbReference>
<dbReference type="Gene3D" id="2.40.10.480">
    <property type="match status" value="1"/>
</dbReference>
<dbReference type="InterPro" id="IPR002372">
    <property type="entry name" value="PQQ_rpt_dom"/>
</dbReference>
<dbReference type="RefSeq" id="WP_302118056.1">
    <property type="nucleotide sequence ID" value="NZ_SJPU01000001.1"/>
</dbReference>
<reference evidence="2 3" key="1">
    <citation type="journal article" date="2020" name="Antonie Van Leeuwenhoek">
        <title>Rhodopirellula heiligendammensis sp. nov., Rhodopirellula pilleata sp. nov., and Rhodopirellula solitaria sp. nov. isolated from natural or artificial marine surfaces in Northern Germany and California, USA, and emended description of the genus Rhodopirellula.</title>
        <authorList>
            <person name="Kallscheuer N."/>
            <person name="Wiegand S."/>
            <person name="Jogler M."/>
            <person name="Boedeker C."/>
            <person name="Peeters S.H."/>
            <person name="Rast P."/>
            <person name="Heuer A."/>
            <person name="Jetten M.S.M."/>
            <person name="Rohde M."/>
            <person name="Jogler C."/>
        </authorList>
    </citation>
    <scope>NUCLEOTIDE SEQUENCE [LARGE SCALE GENOMIC DNA]</scope>
    <source>
        <strain evidence="2 3">Poly21</strain>
    </source>
</reference>
<evidence type="ECO:0000259" key="1">
    <source>
        <dbReference type="Pfam" id="PF13360"/>
    </source>
</evidence>
<dbReference type="SUPFAM" id="SSF50998">
    <property type="entry name" value="Quinoprotein alcohol dehydrogenase-like"/>
    <property type="match status" value="1"/>
</dbReference>
<comment type="caution">
    <text evidence="2">The sequence shown here is derived from an EMBL/GenBank/DDBJ whole genome shotgun (WGS) entry which is preliminary data.</text>
</comment>
<feature type="domain" description="Pyrrolo-quinoline quinone repeat" evidence="1">
    <location>
        <begin position="180"/>
        <end position="357"/>
    </location>
</feature>
<dbReference type="Proteomes" id="UP000319908">
    <property type="component" value="Unassembled WGS sequence"/>
</dbReference>
<evidence type="ECO:0000313" key="2">
    <source>
        <dbReference type="EMBL" id="TWU19519.1"/>
    </source>
</evidence>
<name>A0A5C6C9R8_9BACT</name>
<feature type="domain" description="Pyrrolo-quinoline quinone repeat" evidence="1">
    <location>
        <begin position="64"/>
        <end position="175"/>
    </location>
</feature>
<evidence type="ECO:0000313" key="3">
    <source>
        <dbReference type="Proteomes" id="UP000319908"/>
    </source>
</evidence>
<protein>
    <submittedName>
        <fullName evidence="2">Outer membrane biogenesis protein BamB</fullName>
    </submittedName>
</protein>
<gene>
    <name evidence="2" type="ORF">Poly21_16920</name>
</gene>
<dbReference type="AlphaFoldDB" id="A0A5C6C9R8"/>
<dbReference type="InterPro" id="IPR011047">
    <property type="entry name" value="Quinoprotein_ADH-like_sf"/>
</dbReference>
<dbReference type="Pfam" id="PF13360">
    <property type="entry name" value="PQQ_2"/>
    <property type="match status" value="2"/>
</dbReference>
<proteinExistence type="predicted"/>
<dbReference type="Gene3D" id="2.130.10.10">
    <property type="entry name" value="YVTN repeat-like/Quinoprotein amine dehydrogenase"/>
    <property type="match status" value="1"/>
</dbReference>
<sequence>MPRTRHFALMPTVLAAGFGAVTAFAVLANGPVLADTSVWPEFQNGGQPQPDKLDLPLHWTPEANIAWTASIPGYGQSAPIVAHDQIVVTSTSGENKDSYHVCSYEIESGKPKWQIDLANPSPFKNSSMVSRAAPTAVATQQGFIAFFEGGILVSVSATGERQWEKNLVDQFGEIEARHGLAASLTQDAERIFVWVERSEDPYLVAMDKQSGDLVWKVAGLGTTSWASPRLISVDHKPHLVCSGSGKIVGLNPTTGERLWEFTDIANNSSCTPMPVGENLFLIGASDGRGETSGGSGAASNGLVEVTKQADGSFQAAFKWQAKKATSTFGSPVVAGNTAAIVNRTGVLYRIDLESGDQVSMDRVSAGGIWATPIVNGDVIYVFGHKGTTSVISLTNGDEVAKNRCWAEAGDEAPANGNETTSAKVLYAAAAASPYLIIRSGDELFAIKN</sequence>
<organism evidence="2 3">
    <name type="scientific">Allorhodopirellula heiligendammensis</name>
    <dbReference type="NCBI Taxonomy" id="2714739"/>
    <lineage>
        <taxon>Bacteria</taxon>
        <taxon>Pseudomonadati</taxon>
        <taxon>Planctomycetota</taxon>
        <taxon>Planctomycetia</taxon>
        <taxon>Pirellulales</taxon>
        <taxon>Pirellulaceae</taxon>
        <taxon>Allorhodopirellula</taxon>
    </lineage>
</organism>
<dbReference type="InterPro" id="IPR015943">
    <property type="entry name" value="WD40/YVTN_repeat-like_dom_sf"/>
</dbReference>
<accession>A0A5C6C9R8</accession>
<dbReference type="EMBL" id="SJPU01000001">
    <property type="protein sequence ID" value="TWU19519.1"/>
    <property type="molecule type" value="Genomic_DNA"/>
</dbReference>